<keyword evidence="8 10" id="KW-0472">Membrane</keyword>
<evidence type="ECO:0000256" key="9">
    <source>
        <dbReference type="ARBA" id="ARBA00023211"/>
    </source>
</evidence>
<evidence type="ECO:0000256" key="4">
    <source>
        <dbReference type="ARBA" id="ARBA00022692"/>
    </source>
</evidence>
<organism evidence="12 13">
    <name type="scientific">Acanthosepion pharaonis</name>
    <name type="common">Pharaoh cuttlefish</name>
    <name type="synonym">Sepia pharaonis</name>
    <dbReference type="NCBI Taxonomy" id="158019"/>
    <lineage>
        <taxon>Eukaryota</taxon>
        <taxon>Metazoa</taxon>
        <taxon>Spiralia</taxon>
        <taxon>Lophotrochozoa</taxon>
        <taxon>Mollusca</taxon>
        <taxon>Cephalopoda</taxon>
        <taxon>Coleoidea</taxon>
        <taxon>Decapodiformes</taxon>
        <taxon>Sepiida</taxon>
        <taxon>Sepiina</taxon>
        <taxon>Sepiidae</taxon>
        <taxon>Acanthosepion</taxon>
    </lineage>
</organism>
<keyword evidence="5" id="KW-0479">Metal-binding</keyword>
<evidence type="ECO:0000259" key="11">
    <source>
        <dbReference type="Pfam" id="PF00149"/>
    </source>
</evidence>
<reference evidence="12" key="1">
    <citation type="submission" date="2021-01" db="EMBL/GenBank/DDBJ databases">
        <authorList>
            <person name="Li R."/>
            <person name="Bekaert M."/>
        </authorList>
    </citation>
    <scope>NUCLEOTIDE SEQUENCE</scope>
    <source>
        <strain evidence="12">Farmed</strain>
    </source>
</reference>
<accession>A0A812EE37</accession>
<dbReference type="PANTHER" id="PTHR13315:SF0">
    <property type="entry name" value="METALLOPHOSPHOESTERASE 1"/>
    <property type="match status" value="1"/>
</dbReference>
<comment type="similarity">
    <text evidence="3">Belongs to the metallophosphoesterase superfamily. MPPE1 family.</text>
</comment>
<keyword evidence="6 12" id="KW-0378">Hydrolase</keyword>
<keyword evidence="4 10" id="KW-0812">Transmembrane</keyword>
<keyword evidence="9" id="KW-0464">Manganese</keyword>
<comment type="cofactor">
    <cofactor evidence="1">
        <name>Mn(2+)</name>
        <dbReference type="ChEBI" id="CHEBI:29035"/>
    </cofactor>
</comment>
<dbReference type="AlphaFoldDB" id="A0A812EE37"/>
<evidence type="ECO:0000256" key="8">
    <source>
        <dbReference type="ARBA" id="ARBA00023136"/>
    </source>
</evidence>
<feature type="domain" description="Calcineurin-like phosphoesterase" evidence="11">
    <location>
        <begin position="58"/>
        <end position="297"/>
    </location>
</feature>
<evidence type="ECO:0000313" key="13">
    <source>
        <dbReference type="Proteomes" id="UP000597762"/>
    </source>
</evidence>
<comment type="caution">
    <text evidence="12">The sequence shown here is derived from an EMBL/GenBank/DDBJ whole genome shotgun (WGS) entry which is preliminary data.</text>
</comment>
<dbReference type="EMBL" id="CAHIKZ030005067">
    <property type="protein sequence ID" value="CAE1318810.1"/>
    <property type="molecule type" value="Genomic_DNA"/>
</dbReference>
<dbReference type="Pfam" id="PF00149">
    <property type="entry name" value="Metallophos"/>
    <property type="match status" value="1"/>
</dbReference>
<evidence type="ECO:0000256" key="7">
    <source>
        <dbReference type="ARBA" id="ARBA00022989"/>
    </source>
</evidence>
<evidence type="ECO:0000256" key="10">
    <source>
        <dbReference type="SAM" id="Phobius"/>
    </source>
</evidence>
<name>A0A812EE37_ACAPH</name>
<protein>
    <submittedName>
        <fullName evidence="12">MPPE1</fullName>
        <ecNumber evidence="12">3.1.-.-</ecNumber>
    </submittedName>
</protein>
<dbReference type="InterPro" id="IPR004843">
    <property type="entry name" value="Calcineurin-like_PHP"/>
</dbReference>
<dbReference type="InterPro" id="IPR029052">
    <property type="entry name" value="Metallo-depent_PP-like"/>
</dbReference>
<gene>
    <name evidence="12" type="ORF">SPHA_69283</name>
</gene>
<dbReference type="InterPro" id="IPR033308">
    <property type="entry name" value="PGAP5/Cdc1/Ted1"/>
</dbReference>
<dbReference type="Gene3D" id="3.60.21.10">
    <property type="match status" value="1"/>
</dbReference>
<dbReference type="Proteomes" id="UP000597762">
    <property type="component" value="Unassembled WGS sequence"/>
</dbReference>
<evidence type="ECO:0000256" key="5">
    <source>
        <dbReference type="ARBA" id="ARBA00022723"/>
    </source>
</evidence>
<evidence type="ECO:0000256" key="2">
    <source>
        <dbReference type="ARBA" id="ARBA00004141"/>
    </source>
</evidence>
<comment type="subcellular location">
    <subcellularLocation>
        <location evidence="2">Membrane</location>
        <topology evidence="2">Multi-pass membrane protein</topology>
    </subcellularLocation>
</comment>
<sequence length="384" mass="44672">MRSFHIRETEKLPEEKDRRSKICRFLKNIYPVAACIQTISFSQNEDITIAKSSQKPLKAMVIADTHILGSREGHWFDKIRREWQMQRIFQTSMSIHSPDVVFVLGDLFDEGKWCSDKEFQYHVDRFRRMFRHSKDVAFHVVVGNHDVGFHYDMTVHKHDRFQKAFNAPSVRMQQISDSVFVFINSMAMEGDNCNLCADAVRRMNKISQTLKCWQGAEEYSRENCKDIELSPYSRPVILQHFPMYRSSDINCSTPDAAPEPRKSVPFRENFDCLSRRSTKKIFKLLNPRLILSGHTHHGCYKVHENGTPEWTVSSLSWRNKVSPTFLLVVITSNNFAVHQCEAPNERTVIYMYIIGAVLSFFSLFLPRTGTRRMAGWSVSVNKKS</sequence>
<keyword evidence="7 10" id="KW-1133">Transmembrane helix</keyword>
<evidence type="ECO:0000256" key="3">
    <source>
        <dbReference type="ARBA" id="ARBA00008895"/>
    </source>
</evidence>
<proteinExistence type="inferred from homology"/>
<evidence type="ECO:0000256" key="6">
    <source>
        <dbReference type="ARBA" id="ARBA00022801"/>
    </source>
</evidence>
<keyword evidence="13" id="KW-1185">Reference proteome</keyword>
<dbReference type="GO" id="GO:0016020">
    <property type="term" value="C:membrane"/>
    <property type="evidence" value="ECO:0007669"/>
    <property type="project" value="UniProtKB-SubCell"/>
</dbReference>
<feature type="transmembrane region" description="Helical" evidence="10">
    <location>
        <begin position="348"/>
        <end position="365"/>
    </location>
</feature>
<evidence type="ECO:0000256" key="1">
    <source>
        <dbReference type="ARBA" id="ARBA00001936"/>
    </source>
</evidence>
<evidence type="ECO:0000313" key="12">
    <source>
        <dbReference type="EMBL" id="CAE1318810.1"/>
    </source>
</evidence>
<dbReference type="EC" id="3.1.-.-" evidence="12"/>
<dbReference type="GO" id="GO:0016787">
    <property type="term" value="F:hydrolase activity"/>
    <property type="evidence" value="ECO:0007669"/>
    <property type="project" value="UniProtKB-KW"/>
</dbReference>
<dbReference type="GO" id="GO:0046872">
    <property type="term" value="F:metal ion binding"/>
    <property type="evidence" value="ECO:0007669"/>
    <property type="project" value="UniProtKB-KW"/>
</dbReference>
<dbReference type="GO" id="GO:0006506">
    <property type="term" value="P:GPI anchor biosynthetic process"/>
    <property type="evidence" value="ECO:0007669"/>
    <property type="project" value="InterPro"/>
</dbReference>
<dbReference type="OrthoDB" id="9984693at2759"/>
<dbReference type="PANTHER" id="PTHR13315">
    <property type="entry name" value="METALLO PHOSPHOESTERASE RELATED"/>
    <property type="match status" value="1"/>
</dbReference>
<dbReference type="SUPFAM" id="SSF56300">
    <property type="entry name" value="Metallo-dependent phosphatases"/>
    <property type="match status" value="1"/>
</dbReference>